<dbReference type="Gene3D" id="1.10.3730.20">
    <property type="match status" value="1"/>
</dbReference>
<feature type="transmembrane region" description="Helical" evidence="5">
    <location>
        <begin position="164"/>
        <end position="184"/>
    </location>
</feature>
<gene>
    <name evidence="7" type="ORF">TCHU04912_LOCUS16839</name>
</gene>
<reference evidence="7" key="1">
    <citation type="submission" date="2021-01" db="EMBL/GenBank/DDBJ databases">
        <authorList>
            <person name="Corre E."/>
            <person name="Pelletier E."/>
            <person name="Niang G."/>
            <person name="Scheremetjew M."/>
            <person name="Finn R."/>
            <person name="Kale V."/>
            <person name="Holt S."/>
            <person name="Cochrane G."/>
            <person name="Meng A."/>
            <person name="Brown T."/>
            <person name="Cohen L."/>
        </authorList>
    </citation>
    <scope>NUCLEOTIDE SEQUENCE</scope>
    <source>
        <strain evidence="7">PLY429</strain>
    </source>
</reference>
<evidence type="ECO:0000259" key="6">
    <source>
        <dbReference type="Pfam" id="PF03151"/>
    </source>
</evidence>
<dbReference type="EMBL" id="HBGG01032230">
    <property type="protein sequence ID" value="CAD9214599.1"/>
    <property type="molecule type" value="Transcribed_RNA"/>
</dbReference>
<dbReference type="InterPro" id="IPR050186">
    <property type="entry name" value="TPT_transporter"/>
</dbReference>
<keyword evidence="2 5" id="KW-0812">Transmembrane</keyword>
<dbReference type="SUPFAM" id="SSF103481">
    <property type="entry name" value="Multidrug resistance efflux transporter EmrE"/>
    <property type="match status" value="1"/>
</dbReference>
<sequence>MMAPTISVARPLAPVASFPRRSAPTAVRASTYCPAAIYAAPLRPAALPSLPAQSLPAFSQPSKRSVAMAAGNTNVPVVAAAAAEADNNGLAVVAKTGLYILLWYAFNMIFNILNKSALNAFPCPYFMSAMQLVVSGVWMCAMWATGLQKKPKVDMELIKGLLPVAFAHTVGHVTACVSFSLMAVSFAHIVKSAEPVFAVALSGPFLGTWAPAYVWASLIPIVAGCSLSAMKELSFAWGGFLFAMASNFGMVFRNILSKKCLTGDMKEKNIDGMNLFGLLSIISCVYCIPLALIMESSKWDVAWQVAVSSLGQGEFLKLLALSGVFYHLYNQLSYMVLDRGLSPTSFSVSNTMKRVAVVVSSVLFFKNPVTFLNWLGSAMAIFGTLLYSMAVDKEKKDKAKAAAAKKL</sequence>
<dbReference type="AlphaFoldDB" id="A0A7S1T0F3"/>
<feature type="transmembrane region" description="Helical" evidence="5">
    <location>
        <begin position="125"/>
        <end position="144"/>
    </location>
</feature>
<evidence type="ECO:0000313" key="7">
    <source>
        <dbReference type="EMBL" id="CAD9214599.1"/>
    </source>
</evidence>
<feature type="transmembrane region" description="Helical" evidence="5">
    <location>
        <begin position="371"/>
        <end position="390"/>
    </location>
</feature>
<protein>
    <recommendedName>
        <fullName evidence="6">Sugar phosphate transporter domain-containing protein</fullName>
    </recommendedName>
</protein>
<dbReference type="InterPro" id="IPR004853">
    <property type="entry name" value="Sugar_P_trans_dom"/>
</dbReference>
<organism evidence="7">
    <name type="scientific">Tetraselmis chuii</name>
    <dbReference type="NCBI Taxonomy" id="63592"/>
    <lineage>
        <taxon>Eukaryota</taxon>
        <taxon>Viridiplantae</taxon>
        <taxon>Chlorophyta</taxon>
        <taxon>core chlorophytes</taxon>
        <taxon>Chlorodendrophyceae</taxon>
        <taxon>Chlorodendrales</taxon>
        <taxon>Chlorodendraceae</taxon>
        <taxon>Tetraselmis</taxon>
    </lineage>
</organism>
<evidence type="ECO:0000256" key="3">
    <source>
        <dbReference type="ARBA" id="ARBA00022989"/>
    </source>
</evidence>
<feature type="transmembrane region" description="Helical" evidence="5">
    <location>
        <begin position="196"/>
        <end position="215"/>
    </location>
</feature>
<evidence type="ECO:0000256" key="2">
    <source>
        <dbReference type="ARBA" id="ARBA00022692"/>
    </source>
</evidence>
<feature type="domain" description="Sugar phosphate transporter" evidence="6">
    <location>
        <begin position="95"/>
        <end position="388"/>
    </location>
</feature>
<dbReference type="PANTHER" id="PTHR11132">
    <property type="entry name" value="SOLUTE CARRIER FAMILY 35"/>
    <property type="match status" value="1"/>
</dbReference>
<feature type="transmembrane region" description="Helical" evidence="5">
    <location>
        <begin position="96"/>
        <end position="113"/>
    </location>
</feature>
<accession>A0A7S1T0F3</accession>
<feature type="transmembrane region" description="Helical" evidence="5">
    <location>
        <begin position="235"/>
        <end position="252"/>
    </location>
</feature>
<evidence type="ECO:0000256" key="1">
    <source>
        <dbReference type="ARBA" id="ARBA00004141"/>
    </source>
</evidence>
<evidence type="ECO:0000256" key="4">
    <source>
        <dbReference type="ARBA" id="ARBA00023136"/>
    </source>
</evidence>
<keyword evidence="4 5" id="KW-0472">Membrane</keyword>
<comment type="subcellular location">
    <subcellularLocation>
        <location evidence="1">Membrane</location>
        <topology evidence="1">Multi-pass membrane protein</topology>
    </subcellularLocation>
</comment>
<dbReference type="GO" id="GO:0016020">
    <property type="term" value="C:membrane"/>
    <property type="evidence" value="ECO:0007669"/>
    <property type="project" value="UniProtKB-SubCell"/>
</dbReference>
<dbReference type="Pfam" id="PF03151">
    <property type="entry name" value="TPT"/>
    <property type="match status" value="1"/>
</dbReference>
<proteinExistence type="predicted"/>
<evidence type="ECO:0000256" key="5">
    <source>
        <dbReference type="SAM" id="Phobius"/>
    </source>
</evidence>
<keyword evidence="3 5" id="KW-1133">Transmembrane helix</keyword>
<dbReference type="InterPro" id="IPR037185">
    <property type="entry name" value="EmrE-like"/>
</dbReference>
<name>A0A7S1T0F3_9CHLO</name>
<feature type="transmembrane region" description="Helical" evidence="5">
    <location>
        <begin position="273"/>
        <end position="294"/>
    </location>
</feature>